<reference evidence="2 3" key="1">
    <citation type="submission" date="2019-06" db="EMBL/GenBank/DDBJ databases">
        <title>Flavibacter putida gen. nov., sp. nov., a novel marine bacterium of the family Flavobacteriaceae isolated from coastal seawater.</title>
        <authorList>
            <person name="Feng X."/>
        </authorList>
    </citation>
    <scope>NUCLEOTIDE SEQUENCE [LARGE SCALE GENOMIC DNA]</scope>
    <source>
        <strain evidence="2 3">PLHSN227</strain>
    </source>
</reference>
<dbReference type="AlphaFoldDB" id="A0A507ZS84"/>
<dbReference type="OrthoDB" id="983143at2"/>
<dbReference type="Gene3D" id="2.60.40.1120">
    <property type="entry name" value="Carboxypeptidase-like, regulatory domain"/>
    <property type="match status" value="1"/>
</dbReference>
<dbReference type="RefSeq" id="WP_141421320.1">
    <property type="nucleotide sequence ID" value="NZ_VIAR01000004.1"/>
</dbReference>
<feature type="chain" id="PRO_5021366839" evidence="1">
    <location>
        <begin position="21"/>
        <end position="820"/>
    </location>
</feature>
<keyword evidence="2" id="KW-0645">Protease</keyword>
<comment type="caution">
    <text evidence="2">The sequence shown here is derived from an EMBL/GenBank/DDBJ whole genome shotgun (WGS) entry which is preliminary data.</text>
</comment>
<dbReference type="InterPro" id="IPR008969">
    <property type="entry name" value="CarboxyPept-like_regulatory"/>
</dbReference>
<dbReference type="GO" id="GO:0004180">
    <property type="term" value="F:carboxypeptidase activity"/>
    <property type="evidence" value="ECO:0007669"/>
    <property type="project" value="UniProtKB-KW"/>
</dbReference>
<keyword evidence="1" id="KW-0732">Signal</keyword>
<protein>
    <submittedName>
        <fullName evidence="2">Carboxypeptidase-like regulatory domain-containing protein</fullName>
    </submittedName>
</protein>
<evidence type="ECO:0000313" key="2">
    <source>
        <dbReference type="EMBL" id="TQD39373.1"/>
    </source>
</evidence>
<keyword evidence="2" id="KW-0378">Hydrolase</keyword>
<feature type="signal peptide" evidence="1">
    <location>
        <begin position="1"/>
        <end position="20"/>
    </location>
</feature>
<proteinExistence type="predicted"/>
<dbReference type="Pfam" id="PF13715">
    <property type="entry name" value="CarbopepD_reg_2"/>
    <property type="match status" value="1"/>
</dbReference>
<dbReference type="Pfam" id="PF18939">
    <property type="entry name" value="DUF5686"/>
    <property type="match status" value="1"/>
</dbReference>
<dbReference type="EMBL" id="VIAR01000004">
    <property type="protein sequence ID" value="TQD39373.1"/>
    <property type="molecule type" value="Genomic_DNA"/>
</dbReference>
<sequence>MWFRYSFIFVFILYTAFSNAQIKGKVTNTNGEPLPYVNIYIKENFKGTTSNQNGFYELELEENGEKILVFQYLGYQTKEKKVHFKNTPKTLNVELKEASTSLEEVVVSAEKNPANRVIKNAIANRKKNLAKIDAYKANFYSRGLWKIENAPEKILGQEVGDLGGSLDSTRSGIVYLSETTSKIKFKAPNNFHETIIASKVSGNDNGFSLNSAKDANFSFYKNVIPVNADLVSPIADYAFNYYTYTLEGVFYDDNKHLINKIKVVPKRENDKVFSGHIYIVEDSWELYGIELSTTGKATQIPPINTLTFRQNFTFSKKYNFWVKLSQTVDFTWDIFGISGSGRFLAVYKDYNFNPNFEPNSFSKEILNFTENANKKDSVFWKNKRPIPLTQEESNDYIRKDSIQEIRNSKTYKDSVDRKRNKFKFTDVLFGYSYQNSFKKQAFRVEAPINTIRFNTVQGWNADLNASFINWEENQQRFWEIGGSVNYGLAEERLRGTLGFRRKFNNFSKAKLSLRGGVETRQINNTKPITAFVSTAASLLFDKNYYKIYERTFAQVAYEEEIFNGFRLHGKVTYQERKPLFNNQDIIEDEAEYTANNPLAPNEETLASFKKHNLVELNLRAEINFGQEYYTYPDGKYNALNKDYPKLLLQYKKGFAASEENYNYNFFSASLQQEISLQNKGNLRYYLNAGTFANAKKSAFLDYKHFKGNQTHLKLSEQVNQFNLMPYYKYSTNENYAQLHAEHNFRGYILNKIPLINKLNFNLFLSNHSLWLQNDKPYSEYSVGLSNIGIGKFRILRFEYALSYQDGWQDNGFMLGAFLSF</sequence>
<evidence type="ECO:0000256" key="1">
    <source>
        <dbReference type="SAM" id="SignalP"/>
    </source>
</evidence>
<dbReference type="InterPro" id="IPR043741">
    <property type="entry name" value="DUF5686"/>
</dbReference>
<keyword evidence="2" id="KW-0121">Carboxypeptidase</keyword>
<dbReference type="SUPFAM" id="SSF49464">
    <property type="entry name" value="Carboxypeptidase regulatory domain-like"/>
    <property type="match status" value="1"/>
</dbReference>
<gene>
    <name evidence="2" type="ORF">FKR84_05615</name>
</gene>
<evidence type="ECO:0000313" key="3">
    <source>
        <dbReference type="Proteomes" id="UP000317169"/>
    </source>
</evidence>
<dbReference type="Proteomes" id="UP000317169">
    <property type="component" value="Unassembled WGS sequence"/>
</dbReference>
<keyword evidence="3" id="KW-1185">Reference proteome</keyword>
<organism evidence="2 3">
    <name type="scientific">Haloflavibacter putidus</name>
    <dbReference type="NCBI Taxonomy" id="2576776"/>
    <lineage>
        <taxon>Bacteria</taxon>
        <taxon>Pseudomonadati</taxon>
        <taxon>Bacteroidota</taxon>
        <taxon>Flavobacteriia</taxon>
        <taxon>Flavobacteriales</taxon>
        <taxon>Flavobacteriaceae</taxon>
        <taxon>Haloflavibacter</taxon>
    </lineage>
</organism>
<accession>A0A507ZS84</accession>
<name>A0A507ZS84_9FLAO</name>